<feature type="transmembrane region" description="Helical" evidence="1">
    <location>
        <begin position="149"/>
        <end position="169"/>
    </location>
</feature>
<feature type="transmembrane region" description="Helical" evidence="1">
    <location>
        <begin position="82"/>
        <end position="99"/>
    </location>
</feature>
<dbReference type="Proteomes" id="UP000320390">
    <property type="component" value="Chromosome"/>
</dbReference>
<evidence type="ECO:0000313" key="3">
    <source>
        <dbReference type="EMBL" id="QDV05680.1"/>
    </source>
</evidence>
<accession>A0A518ENM2</accession>
<proteinExistence type="predicted"/>
<dbReference type="RefSeq" id="WP_419191008.1">
    <property type="nucleotide sequence ID" value="NZ_CP036434.1"/>
</dbReference>
<sequence length="178" mass="18820">MRFLGTVLVTQPRFLSWLAPLSWAALIFVLSSGQPALGGLDLGAFGGFLMNLAHPGVFGILTLLLVPLFARRKGPHGLRWTALTPVGAVWLVAFVAIYGFTDEVHQSTVEGRDASLLDFLSDTVGAFFVVAVTLYLGREDAKTSGLLRWIVAGVAASAASAGLATWYSAKAGGGPWPF</sequence>
<keyword evidence="1" id="KW-0472">Membrane</keyword>
<feature type="transmembrane region" description="Helical" evidence="1">
    <location>
        <begin position="48"/>
        <end position="70"/>
    </location>
</feature>
<evidence type="ECO:0000259" key="2">
    <source>
        <dbReference type="Pfam" id="PF04892"/>
    </source>
</evidence>
<dbReference type="InterPro" id="IPR006976">
    <property type="entry name" value="VanZ-like"/>
</dbReference>
<reference evidence="3 4" key="1">
    <citation type="submission" date="2019-02" db="EMBL/GenBank/DDBJ databases">
        <title>Deep-cultivation of Planctomycetes and their phenomic and genomic characterization uncovers novel biology.</title>
        <authorList>
            <person name="Wiegand S."/>
            <person name="Jogler M."/>
            <person name="Boedeker C."/>
            <person name="Pinto D."/>
            <person name="Vollmers J."/>
            <person name="Rivas-Marin E."/>
            <person name="Kohn T."/>
            <person name="Peeters S.H."/>
            <person name="Heuer A."/>
            <person name="Rast P."/>
            <person name="Oberbeckmann S."/>
            <person name="Bunk B."/>
            <person name="Jeske O."/>
            <person name="Meyerdierks A."/>
            <person name="Storesund J.E."/>
            <person name="Kallscheuer N."/>
            <person name="Luecker S."/>
            <person name="Lage O.M."/>
            <person name="Pohl T."/>
            <person name="Merkel B.J."/>
            <person name="Hornburger P."/>
            <person name="Mueller R.-W."/>
            <person name="Bruemmer F."/>
            <person name="Labrenz M."/>
            <person name="Spormann A.M."/>
            <person name="Op den Camp H."/>
            <person name="Overmann J."/>
            <person name="Amann R."/>
            <person name="Jetten M.S.M."/>
            <person name="Mascher T."/>
            <person name="Medema M.H."/>
            <person name="Devos D.P."/>
            <person name="Kaster A.-K."/>
            <person name="Ovreas L."/>
            <person name="Rohde M."/>
            <person name="Galperin M.Y."/>
            <person name="Jogler C."/>
        </authorList>
    </citation>
    <scope>NUCLEOTIDE SEQUENCE [LARGE SCALE GENOMIC DNA]</scope>
    <source>
        <strain evidence="3 4">Poly30</strain>
    </source>
</reference>
<dbReference type="NCBIfam" id="NF037970">
    <property type="entry name" value="vanZ_1"/>
    <property type="match status" value="1"/>
</dbReference>
<evidence type="ECO:0000313" key="4">
    <source>
        <dbReference type="Proteomes" id="UP000320390"/>
    </source>
</evidence>
<organism evidence="3 4">
    <name type="scientific">Saltatorellus ferox</name>
    <dbReference type="NCBI Taxonomy" id="2528018"/>
    <lineage>
        <taxon>Bacteria</taxon>
        <taxon>Pseudomonadati</taxon>
        <taxon>Planctomycetota</taxon>
        <taxon>Planctomycetia</taxon>
        <taxon>Planctomycetia incertae sedis</taxon>
        <taxon>Saltatorellus</taxon>
    </lineage>
</organism>
<dbReference type="Pfam" id="PF04892">
    <property type="entry name" value="VanZ"/>
    <property type="match status" value="1"/>
</dbReference>
<gene>
    <name evidence="3" type="ORF">Poly30_11790</name>
</gene>
<evidence type="ECO:0000256" key="1">
    <source>
        <dbReference type="SAM" id="Phobius"/>
    </source>
</evidence>
<protein>
    <recommendedName>
        <fullName evidence="2">VanZ-like domain-containing protein</fullName>
    </recommendedName>
</protein>
<name>A0A518ENM2_9BACT</name>
<dbReference type="AlphaFoldDB" id="A0A518ENM2"/>
<keyword evidence="1" id="KW-1133">Transmembrane helix</keyword>
<keyword evidence="4" id="KW-1185">Reference proteome</keyword>
<feature type="transmembrane region" description="Helical" evidence="1">
    <location>
        <begin position="119"/>
        <end position="137"/>
    </location>
</feature>
<keyword evidence="1" id="KW-0812">Transmembrane</keyword>
<feature type="domain" description="VanZ-like" evidence="2">
    <location>
        <begin position="42"/>
        <end position="132"/>
    </location>
</feature>
<dbReference type="EMBL" id="CP036434">
    <property type="protein sequence ID" value="QDV05680.1"/>
    <property type="molecule type" value="Genomic_DNA"/>
</dbReference>